<dbReference type="PANTHER" id="PTHR12149">
    <property type="entry name" value="FRUCTOSAMINE 3 KINASE-RELATED PROTEIN"/>
    <property type="match status" value="1"/>
</dbReference>
<evidence type="ECO:0000256" key="1">
    <source>
        <dbReference type="PIRNR" id="PIRNR006221"/>
    </source>
</evidence>
<dbReference type="SUPFAM" id="SSF56112">
    <property type="entry name" value="Protein kinase-like (PK-like)"/>
    <property type="match status" value="1"/>
</dbReference>
<sequence length="290" mass="33007">MGGNEGIRKRIESWAGESIHTSSAITGGCIAQASRITMQSGVCYFLKTGATSEYMFLKEARSLRELCKPGVIRVPTVFLADPEFLLMEYVAPKSAESNFFECFGRAFAELHRYQQDQFGFFEDNFIGATPQKNIPTKQQANNWVEFFFQKRLLFQYQLAEEKGLANEAMRKGFQQLERKIESILSGSQEPPSLLHGDLWSGNFLVDEQANACLIDPAVYYGHREADLAMTKLFGGFSPAFYQAYEESYALAPGHEYRENIYLLYHVMNHLNLFGPSYYGQAMELISSYLR</sequence>
<evidence type="ECO:0000313" key="2">
    <source>
        <dbReference type="EMBL" id="PCI23647.1"/>
    </source>
</evidence>
<protein>
    <submittedName>
        <fullName evidence="2">Fructosamine kinase</fullName>
    </submittedName>
</protein>
<name>A0A2A4SSA2_9DELT</name>
<dbReference type="InterPro" id="IPR011009">
    <property type="entry name" value="Kinase-like_dom_sf"/>
</dbReference>
<dbReference type="InterPro" id="IPR016477">
    <property type="entry name" value="Fructo-/Ketosamine-3-kinase"/>
</dbReference>
<comment type="caution">
    <text evidence="2">The sequence shown here is derived from an EMBL/GenBank/DDBJ whole genome shotgun (WGS) entry which is preliminary data.</text>
</comment>
<dbReference type="Pfam" id="PF03881">
    <property type="entry name" value="Fructosamin_kin"/>
    <property type="match status" value="1"/>
</dbReference>
<dbReference type="Gene3D" id="3.30.200.20">
    <property type="entry name" value="Phosphorylase Kinase, domain 1"/>
    <property type="match status" value="1"/>
</dbReference>
<reference evidence="3" key="1">
    <citation type="submission" date="2017-08" db="EMBL/GenBank/DDBJ databases">
        <title>A dynamic microbial community with high functional redundancy inhabits the cold, oxic subseafloor aquifer.</title>
        <authorList>
            <person name="Tully B.J."/>
            <person name="Wheat C.G."/>
            <person name="Glazer B.T."/>
            <person name="Huber J.A."/>
        </authorList>
    </citation>
    <scope>NUCLEOTIDE SEQUENCE [LARGE SCALE GENOMIC DNA]</scope>
</reference>
<dbReference type="AlphaFoldDB" id="A0A2A4SSA2"/>
<accession>A0A2A4SSA2</accession>
<dbReference type="Gene3D" id="3.90.1200.10">
    <property type="match status" value="1"/>
</dbReference>
<dbReference type="PIRSF" id="PIRSF006221">
    <property type="entry name" value="Ketosamine-3-kinase"/>
    <property type="match status" value="1"/>
</dbReference>
<gene>
    <name evidence="2" type="ORF">COB67_12640</name>
</gene>
<evidence type="ECO:0000313" key="3">
    <source>
        <dbReference type="Proteomes" id="UP000218113"/>
    </source>
</evidence>
<dbReference type="PANTHER" id="PTHR12149:SF8">
    <property type="entry name" value="PROTEIN-RIBULOSAMINE 3-KINASE"/>
    <property type="match status" value="1"/>
</dbReference>
<comment type="similarity">
    <text evidence="1">Belongs to the fructosamine kinase family.</text>
</comment>
<dbReference type="Proteomes" id="UP000218113">
    <property type="component" value="Unassembled WGS sequence"/>
</dbReference>
<dbReference type="EMBL" id="NVSR01000140">
    <property type="protein sequence ID" value="PCI23647.1"/>
    <property type="molecule type" value="Genomic_DNA"/>
</dbReference>
<dbReference type="GO" id="GO:0016301">
    <property type="term" value="F:kinase activity"/>
    <property type="evidence" value="ECO:0007669"/>
    <property type="project" value="UniProtKB-UniRule"/>
</dbReference>
<keyword evidence="1" id="KW-0808">Transferase</keyword>
<proteinExistence type="inferred from homology"/>
<organism evidence="2 3">
    <name type="scientific">SAR324 cluster bacterium</name>
    <dbReference type="NCBI Taxonomy" id="2024889"/>
    <lineage>
        <taxon>Bacteria</taxon>
        <taxon>Deltaproteobacteria</taxon>
        <taxon>SAR324 cluster</taxon>
    </lineage>
</organism>
<keyword evidence="1 2" id="KW-0418">Kinase</keyword>